<sequence>MGSIARRKMRPNSAILGRKSKVTKSDCKMPCSPSRNPVQKQPYHTQIAFYKIAVGPRQLQRKMKE</sequence>
<feature type="non-terminal residue" evidence="2">
    <location>
        <position position="65"/>
    </location>
</feature>
<evidence type="ECO:0000256" key="1">
    <source>
        <dbReference type="SAM" id="MobiDB-lite"/>
    </source>
</evidence>
<evidence type="ECO:0000313" key="2">
    <source>
        <dbReference type="EMBL" id="KAG9241725.1"/>
    </source>
</evidence>
<comment type="caution">
    <text evidence="2">The sequence shown here is derived from an EMBL/GenBank/DDBJ whole genome shotgun (WGS) entry which is preliminary data.</text>
</comment>
<keyword evidence="3" id="KW-1185">Reference proteome</keyword>
<evidence type="ECO:0000313" key="3">
    <source>
        <dbReference type="Proteomes" id="UP000887226"/>
    </source>
</evidence>
<organism evidence="2 3">
    <name type="scientific">Calycina marina</name>
    <dbReference type="NCBI Taxonomy" id="1763456"/>
    <lineage>
        <taxon>Eukaryota</taxon>
        <taxon>Fungi</taxon>
        <taxon>Dikarya</taxon>
        <taxon>Ascomycota</taxon>
        <taxon>Pezizomycotina</taxon>
        <taxon>Leotiomycetes</taxon>
        <taxon>Helotiales</taxon>
        <taxon>Pezizellaceae</taxon>
        <taxon>Calycina</taxon>
    </lineage>
</organism>
<dbReference type="EMBL" id="MU254165">
    <property type="protein sequence ID" value="KAG9241725.1"/>
    <property type="molecule type" value="Genomic_DNA"/>
</dbReference>
<name>A0A9P8CCL0_9HELO</name>
<protein>
    <submittedName>
        <fullName evidence="2">Uncharacterized protein</fullName>
    </submittedName>
</protein>
<feature type="region of interest" description="Disordered" evidence="1">
    <location>
        <begin position="1"/>
        <end position="39"/>
    </location>
</feature>
<feature type="compositionally biased region" description="Basic residues" evidence="1">
    <location>
        <begin position="1"/>
        <end position="10"/>
    </location>
</feature>
<dbReference type="AlphaFoldDB" id="A0A9P8CCL0"/>
<proteinExistence type="predicted"/>
<dbReference type="Proteomes" id="UP000887226">
    <property type="component" value="Unassembled WGS sequence"/>
</dbReference>
<reference evidence="2" key="1">
    <citation type="journal article" date="2021" name="IMA Fungus">
        <title>Genomic characterization of three marine fungi, including Emericellopsis atlantica sp. nov. with signatures of a generalist lifestyle and marine biomass degradation.</title>
        <authorList>
            <person name="Hagestad O.C."/>
            <person name="Hou L."/>
            <person name="Andersen J.H."/>
            <person name="Hansen E.H."/>
            <person name="Altermark B."/>
            <person name="Li C."/>
            <person name="Kuhnert E."/>
            <person name="Cox R.J."/>
            <person name="Crous P.W."/>
            <person name="Spatafora J.W."/>
            <person name="Lail K."/>
            <person name="Amirebrahimi M."/>
            <person name="Lipzen A."/>
            <person name="Pangilinan J."/>
            <person name="Andreopoulos W."/>
            <person name="Hayes R.D."/>
            <person name="Ng V."/>
            <person name="Grigoriev I.V."/>
            <person name="Jackson S.A."/>
            <person name="Sutton T.D.S."/>
            <person name="Dobson A.D.W."/>
            <person name="Rama T."/>
        </authorList>
    </citation>
    <scope>NUCLEOTIDE SEQUENCE</scope>
    <source>
        <strain evidence="2">TRa3180A</strain>
    </source>
</reference>
<accession>A0A9P8CCL0</accession>
<gene>
    <name evidence="2" type="ORF">BJ878DRAFT_519144</name>
</gene>